<evidence type="ECO:0000256" key="1">
    <source>
        <dbReference type="ARBA" id="ARBA00022679"/>
    </source>
</evidence>
<dbReference type="GO" id="GO:0003964">
    <property type="term" value="F:RNA-directed DNA polymerase activity"/>
    <property type="evidence" value="ECO:0007669"/>
    <property type="project" value="UniProtKB-KW"/>
</dbReference>
<feature type="domain" description="Integrase catalytic" evidence="12">
    <location>
        <begin position="412"/>
        <end position="574"/>
    </location>
</feature>
<dbReference type="Proteomes" id="UP000265515">
    <property type="component" value="Unassembled WGS sequence"/>
</dbReference>
<dbReference type="CDD" id="cd01647">
    <property type="entry name" value="RT_LTR"/>
    <property type="match status" value="1"/>
</dbReference>
<dbReference type="InterPro" id="IPR043128">
    <property type="entry name" value="Rev_trsase/Diguanyl_cyclase"/>
</dbReference>
<dbReference type="GO" id="GO:0003676">
    <property type="term" value="F:nucleic acid binding"/>
    <property type="evidence" value="ECO:0007669"/>
    <property type="project" value="InterPro"/>
</dbReference>
<proteinExistence type="predicted"/>
<dbReference type="InterPro" id="IPR041373">
    <property type="entry name" value="RT_RNaseH"/>
</dbReference>
<feature type="compositionally biased region" description="Basic residues" evidence="9">
    <location>
        <begin position="819"/>
        <end position="831"/>
    </location>
</feature>
<sequence length="1814" mass="203978">MDDILVFSKTHEYHVEHIERVLHALKDAGFKVALEKSEFCLSEISFLGYIVTVDGLKPDLRKVAAVQDAPAPVTLTQVRAFLGLASYYRRFIKGFAGIAKPLTNLPKKEEQLIWTLECEAAFQALKEALTSTPVLARPDPTRPFALYTDWQPQAISAVLTQPDKDGRKHVIEYASKTLSQAQANYEACKGECLAVVWGIQRFRPYLYGQKFVLVTDHQPLLSLRNNTDYTGTLGRWAVRLQDYDFDIRHRATRQHGNVDGLTRLMPPNKCPANERLIPWRPEVAATKPHYGELHALRDSLLELTKAERRRVTERAQDYRWQGPTLQKRKVDDDGESSWLMVPHPLARFDWTRAAHEEDAVHFTVKYTEEAIEKNGWYWLGIREDVKYIVQNCPACAADKAPVQMPRTMVPTRVERPFQRVSIDTTDINVPRGPVDQGELNVLLVAVDHFSKWIEAYPMTSRNSQEVARYVNRFLCMDLEVEEVHMDNGSGFQGEVERHLVRADVKIIYSPGHWPQANGLVENANRLIKTALRRNITAGDTRPWPVIVDHILAVYRATPHGSTGVSPFQLRTNSVPQLRYDIQQVNVPAPGVADLAAYSLLCDRLMYAGVYVDVTQLPGRETTRVFIEFRALQVAPNFVHSVATFIGDLTILPQPNREPARSFVREYAVEAARSVARLQGRGGHRFTTHKVLLRRAEDGPIALVPQLPALVPPAAPLNFQAIPPIPRVGVAPCAVQVGGAGDLGLLELIHLELLSIAQVIASEEEKIQPRLRTATAPRRTYNEVIIPDYIAQRAERLEDFPEERPLRPPSSYPRPAPLKAPKKTTKRKRRHPSPGAQGSRIDDGEEVIQPARTRIPDPVPGSGATLVKETIVPSPPIPRVPDLNLDGAGPSSAAAAGGGSRMGFPDPISRPPVLAGPLRTSKMELELWRHRGGSARFVRRRQVFGKWCRGGAARFARRRQCGLLTYCGSAADFCGDSTGFSGGGAGALPKFCGGGIGLTTVDNLLADKVLAQIAGSERWTKLSLFGRALVLSTTAFSLLCFPLSIHLLGDTAYRKIKKTATRYLWKPDATADQGFLSKLAWEVVVIPKKKGGLGILDPRQQNTALLAKWPVKAMTDLDDKIWKEMAEYVVQGSEWDLQDHSKAGGRTGFSSFNYEKFSVALCILSDWRGSECAAVKQPGFGNVRGIINAHQVAGEKSVVGGSIMRYDPYKFVVMPFGLCNAPGTFQHAMNRIFHEYLDKFIVVYLDDILIFSRTVEEHAEHLKIVLGLLRQHRYKMNFEKCEFGRTKILYLGHEIFAEGLRPDDAKVASIRDWPKPQTVTEVRSFLGMTGYYRPFVKNYSTIASPLTDLTRLDTPWAWPEECEAPFKKLKYALTHYEVLKLADPEHPFVVTIDASQYGIGAVLAQKEGKKFRPIEYMSKKMTSQKLAKSTYEHELYALYRALVNWRYYLLDRFFYVRSDHETLHWIKTQPVLSDALKRWIQVIDMYDYQFDPIKGEYNKVADALSRRVDYLGALVTEFGISDELTRSLVEAYREDPVLSEIIRKLEAKDKATSDEFVLTYCSTTPVAEESQVAFSTSCLGGEAKAWVLAEANTAGFDDIGKWAGTMTLKQFLDKIKERFLDKTTTDKAFDQLTTIGQKHWTSVQALSHEVDRLLQVPGLNLQDDQVLYIYARALPEPIRSQLVAESKSGAGARYGKRVLWRQKRQDHMLAVFDDDTMEKLPLEEEGVLSNSESGKGDVTDAVVNKGGPRGLYRGRKPRSFPAHPGIAAFKPWEKMEIDQKTWQDRMDIAQCLKCGKEGHIIAWCPLIRHPKANRQ</sequence>
<keyword evidence="14" id="KW-1185">Reference proteome</keyword>
<dbReference type="InterPro" id="IPR001878">
    <property type="entry name" value="Znf_CCHC"/>
</dbReference>
<feature type="region of interest" description="Disordered" evidence="9">
    <location>
        <begin position="797"/>
        <end position="844"/>
    </location>
</feature>
<dbReference type="Gene3D" id="3.10.20.370">
    <property type="match status" value="1"/>
</dbReference>
<keyword evidence="4" id="KW-0255">Endonuclease</keyword>
<keyword evidence="2" id="KW-0548">Nucleotidyltransferase</keyword>
<dbReference type="GO" id="GO:0008270">
    <property type="term" value="F:zinc ion binding"/>
    <property type="evidence" value="ECO:0007669"/>
    <property type="project" value="UniProtKB-KW"/>
</dbReference>
<keyword evidence="8" id="KW-0479">Metal-binding</keyword>
<feature type="domain" description="Reverse transcriptase" evidence="11">
    <location>
        <begin position="1"/>
        <end position="51"/>
    </location>
</feature>
<keyword evidence="1" id="KW-0808">Transferase</keyword>
<keyword evidence="8" id="KW-0863">Zinc-finger</keyword>
<dbReference type="FunFam" id="3.30.70.270:FF:000020">
    <property type="entry name" value="Transposon Tf2-6 polyprotein-like Protein"/>
    <property type="match status" value="2"/>
</dbReference>
<dbReference type="Gene3D" id="1.10.340.70">
    <property type="match status" value="1"/>
</dbReference>
<feature type="domain" description="CCHC-type" evidence="10">
    <location>
        <begin position="1790"/>
        <end position="1804"/>
    </location>
</feature>
<dbReference type="PANTHER" id="PTHR37984:SF5">
    <property type="entry name" value="PROTEIN NYNRIN-LIKE"/>
    <property type="match status" value="1"/>
</dbReference>
<evidence type="ECO:0000256" key="5">
    <source>
        <dbReference type="ARBA" id="ARBA00022801"/>
    </source>
</evidence>
<name>A0A388K0B7_CHABU</name>
<evidence type="ECO:0000313" key="14">
    <source>
        <dbReference type="Proteomes" id="UP000265515"/>
    </source>
</evidence>
<dbReference type="FunFam" id="3.30.70.270:FF:000003">
    <property type="entry name" value="Transposon Ty3-G Gag-Pol polyprotein"/>
    <property type="match status" value="1"/>
</dbReference>
<comment type="caution">
    <text evidence="13">The sequence shown here is derived from an EMBL/GenBank/DDBJ whole genome shotgun (WGS) entry which is preliminary data.</text>
</comment>
<protein>
    <recommendedName>
        <fullName evidence="15">Reverse transcriptase</fullName>
    </recommendedName>
</protein>
<dbReference type="EMBL" id="BFEA01000039">
    <property type="protein sequence ID" value="GBG63465.1"/>
    <property type="molecule type" value="Genomic_DNA"/>
</dbReference>
<dbReference type="InterPro" id="IPR036397">
    <property type="entry name" value="RNaseH_sf"/>
</dbReference>
<keyword evidence="5" id="KW-0378">Hydrolase</keyword>
<dbReference type="SUPFAM" id="SSF53098">
    <property type="entry name" value="Ribonuclease H-like"/>
    <property type="match status" value="1"/>
</dbReference>
<dbReference type="InterPro" id="IPR041577">
    <property type="entry name" value="RT_RNaseH_2"/>
</dbReference>
<dbReference type="InterPro" id="IPR043502">
    <property type="entry name" value="DNA/RNA_pol_sf"/>
</dbReference>
<reference evidence="13 14" key="1">
    <citation type="journal article" date="2018" name="Cell">
        <title>The Chara Genome: Secondary Complexity and Implications for Plant Terrestrialization.</title>
        <authorList>
            <person name="Nishiyama T."/>
            <person name="Sakayama H."/>
            <person name="Vries J.D."/>
            <person name="Buschmann H."/>
            <person name="Saint-Marcoux D."/>
            <person name="Ullrich K.K."/>
            <person name="Haas F.B."/>
            <person name="Vanderstraeten L."/>
            <person name="Becker D."/>
            <person name="Lang D."/>
            <person name="Vosolsobe S."/>
            <person name="Rombauts S."/>
            <person name="Wilhelmsson P.K.I."/>
            <person name="Janitza P."/>
            <person name="Kern R."/>
            <person name="Heyl A."/>
            <person name="Rumpler F."/>
            <person name="Villalobos L.I.A.C."/>
            <person name="Clay J.M."/>
            <person name="Skokan R."/>
            <person name="Toyoda A."/>
            <person name="Suzuki Y."/>
            <person name="Kagoshima H."/>
            <person name="Schijlen E."/>
            <person name="Tajeshwar N."/>
            <person name="Catarino B."/>
            <person name="Hetherington A.J."/>
            <person name="Saltykova A."/>
            <person name="Bonnot C."/>
            <person name="Breuninger H."/>
            <person name="Symeonidi A."/>
            <person name="Radhakrishnan G.V."/>
            <person name="Van Nieuwerburgh F."/>
            <person name="Deforce D."/>
            <person name="Chang C."/>
            <person name="Karol K.G."/>
            <person name="Hedrich R."/>
            <person name="Ulvskov P."/>
            <person name="Glockner G."/>
            <person name="Delwiche C.F."/>
            <person name="Petrasek J."/>
            <person name="Van de Peer Y."/>
            <person name="Friml J."/>
            <person name="Beilby M."/>
            <person name="Dolan L."/>
            <person name="Kohara Y."/>
            <person name="Sugano S."/>
            <person name="Fujiyama A."/>
            <person name="Delaux P.-M."/>
            <person name="Quint M."/>
            <person name="TheiBen G."/>
            <person name="Hagemann M."/>
            <person name="Harholt J."/>
            <person name="Dunand C."/>
            <person name="Zachgo S."/>
            <person name="Langdale J."/>
            <person name="Maumus F."/>
            <person name="Straeten D.V.D."/>
            <person name="Gould S.B."/>
            <person name="Rensing S.A."/>
        </authorList>
    </citation>
    <scope>NUCLEOTIDE SEQUENCE [LARGE SCALE GENOMIC DNA]</scope>
    <source>
        <strain evidence="13 14">S276</strain>
    </source>
</reference>
<dbReference type="PROSITE" id="PS50994">
    <property type="entry name" value="INTEGRASE"/>
    <property type="match status" value="1"/>
</dbReference>
<dbReference type="Pfam" id="PF17919">
    <property type="entry name" value="RT_RNaseH_2"/>
    <property type="match status" value="1"/>
</dbReference>
<evidence type="ECO:0000256" key="4">
    <source>
        <dbReference type="ARBA" id="ARBA00022759"/>
    </source>
</evidence>
<evidence type="ECO:0008006" key="15">
    <source>
        <dbReference type="Google" id="ProtNLM"/>
    </source>
</evidence>
<dbReference type="PROSITE" id="PS50158">
    <property type="entry name" value="ZF_CCHC"/>
    <property type="match status" value="1"/>
</dbReference>
<dbReference type="InterPro" id="IPR000477">
    <property type="entry name" value="RT_dom"/>
</dbReference>
<dbReference type="Gene3D" id="3.30.420.10">
    <property type="entry name" value="Ribonuclease H-like superfamily/Ribonuclease H"/>
    <property type="match status" value="1"/>
</dbReference>
<feature type="compositionally biased region" description="Pro residues" evidence="9">
    <location>
        <begin position="806"/>
        <end position="817"/>
    </location>
</feature>
<organism evidence="13 14">
    <name type="scientific">Chara braunii</name>
    <name type="common">Braun's stonewort</name>
    <dbReference type="NCBI Taxonomy" id="69332"/>
    <lineage>
        <taxon>Eukaryota</taxon>
        <taxon>Viridiplantae</taxon>
        <taxon>Streptophyta</taxon>
        <taxon>Charophyceae</taxon>
        <taxon>Charales</taxon>
        <taxon>Characeae</taxon>
        <taxon>Chara</taxon>
    </lineage>
</organism>
<dbReference type="FunFam" id="3.10.20.370:FF:000001">
    <property type="entry name" value="Retrovirus-related Pol polyprotein from transposon 17.6-like protein"/>
    <property type="match status" value="1"/>
</dbReference>
<evidence type="ECO:0000256" key="3">
    <source>
        <dbReference type="ARBA" id="ARBA00022722"/>
    </source>
</evidence>
<gene>
    <name evidence="13" type="ORF">CBR_g38083</name>
</gene>
<keyword evidence="6" id="KW-0695">RNA-directed DNA polymerase</keyword>
<evidence type="ECO:0000256" key="6">
    <source>
        <dbReference type="ARBA" id="ARBA00022918"/>
    </source>
</evidence>
<evidence type="ECO:0000313" key="13">
    <source>
        <dbReference type="EMBL" id="GBG63465.1"/>
    </source>
</evidence>
<keyword evidence="3" id="KW-0540">Nuclease</keyword>
<accession>A0A388K0B7</accession>
<dbReference type="InterPro" id="IPR012337">
    <property type="entry name" value="RNaseH-like_sf"/>
</dbReference>
<evidence type="ECO:0000256" key="2">
    <source>
        <dbReference type="ARBA" id="ARBA00022695"/>
    </source>
</evidence>
<evidence type="ECO:0000256" key="8">
    <source>
        <dbReference type="PROSITE-ProRule" id="PRU00047"/>
    </source>
</evidence>
<evidence type="ECO:0000256" key="7">
    <source>
        <dbReference type="ARBA" id="ARBA00023268"/>
    </source>
</evidence>
<dbReference type="PROSITE" id="PS50878">
    <property type="entry name" value="RT_POL"/>
    <property type="match status" value="1"/>
</dbReference>
<evidence type="ECO:0000259" key="11">
    <source>
        <dbReference type="PROSITE" id="PS50878"/>
    </source>
</evidence>
<keyword evidence="8" id="KW-0862">Zinc</keyword>
<dbReference type="Pfam" id="PF00078">
    <property type="entry name" value="RVT_1"/>
    <property type="match status" value="2"/>
</dbReference>
<evidence type="ECO:0000259" key="10">
    <source>
        <dbReference type="PROSITE" id="PS50158"/>
    </source>
</evidence>
<dbReference type="Gramene" id="GBG63465">
    <property type="protein sequence ID" value="GBG63465"/>
    <property type="gene ID" value="CBR_g38083"/>
</dbReference>
<dbReference type="InterPro" id="IPR001584">
    <property type="entry name" value="Integrase_cat-core"/>
</dbReference>
<feature type="region of interest" description="Disordered" evidence="9">
    <location>
        <begin position="889"/>
        <end position="911"/>
    </location>
</feature>
<dbReference type="PANTHER" id="PTHR37984">
    <property type="entry name" value="PROTEIN CBG26694"/>
    <property type="match status" value="1"/>
</dbReference>
<dbReference type="SUPFAM" id="SSF56672">
    <property type="entry name" value="DNA/RNA polymerases"/>
    <property type="match status" value="2"/>
</dbReference>
<dbReference type="Pfam" id="PF00665">
    <property type="entry name" value="rve"/>
    <property type="match status" value="1"/>
</dbReference>
<dbReference type="Pfam" id="PF17917">
    <property type="entry name" value="RT_RNaseH"/>
    <property type="match status" value="1"/>
</dbReference>
<dbReference type="GO" id="GO:0016787">
    <property type="term" value="F:hydrolase activity"/>
    <property type="evidence" value="ECO:0007669"/>
    <property type="project" value="UniProtKB-KW"/>
</dbReference>
<dbReference type="OrthoDB" id="2013610at2759"/>
<dbReference type="GO" id="GO:0015074">
    <property type="term" value="P:DNA integration"/>
    <property type="evidence" value="ECO:0007669"/>
    <property type="project" value="InterPro"/>
</dbReference>
<dbReference type="InterPro" id="IPR050951">
    <property type="entry name" value="Retrovirus_Pol_polyprotein"/>
</dbReference>
<dbReference type="CDD" id="cd09274">
    <property type="entry name" value="RNase_HI_RT_Ty3"/>
    <property type="match status" value="2"/>
</dbReference>
<keyword evidence="7" id="KW-0511">Multifunctional enzyme</keyword>
<evidence type="ECO:0000256" key="9">
    <source>
        <dbReference type="SAM" id="MobiDB-lite"/>
    </source>
</evidence>
<evidence type="ECO:0000259" key="12">
    <source>
        <dbReference type="PROSITE" id="PS50994"/>
    </source>
</evidence>
<dbReference type="Gene3D" id="3.30.70.270">
    <property type="match status" value="4"/>
</dbReference>
<dbReference type="GO" id="GO:0004519">
    <property type="term" value="F:endonuclease activity"/>
    <property type="evidence" value="ECO:0007669"/>
    <property type="project" value="UniProtKB-KW"/>
</dbReference>
<feature type="region of interest" description="Disordered" evidence="9">
    <location>
        <begin position="1725"/>
        <end position="1756"/>
    </location>
</feature>